<dbReference type="GO" id="GO:0003677">
    <property type="term" value="F:DNA binding"/>
    <property type="evidence" value="ECO:0007669"/>
    <property type="project" value="InterPro"/>
</dbReference>
<protein>
    <submittedName>
        <fullName evidence="2">Cro/Cl family transcriptional regulator</fullName>
    </submittedName>
</protein>
<dbReference type="AlphaFoldDB" id="A0A220S1Y5"/>
<dbReference type="KEGG" id="nei:BG910_06480"/>
<proteinExistence type="predicted"/>
<sequence>MHKALQSVVDFFGSQASLARELGVKRSTVNSWVHGRNKIPPEAAIKIEKLTNSKVNRKELRPDLFDTIS</sequence>
<keyword evidence="3" id="KW-1185">Reference proteome</keyword>
<dbReference type="Pfam" id="PF15943">
    <property type="entry name" value="YdaS_toxin"/>
    <property type="match status" value="1"/>
</dbReference>
<dbReference type="InterPro" id="IPR010982">
    <property type="entry name" value="Lambda_DNA-bd_dom_sf"/>
</dbReference>
<dbReference type="Proteomes" id="UP000198238">
    <property type="component" value="Chromosome"/>
</dbReference>
<evidence type="ECO:0000313" key="2">
    <source>
        <dbReference type="EMBL" id="ASK27432.1"/>
    </source>
</evidence>
<dbReference type="SUPFAM" id="SSF47413">
    <property type="entry name" value="lambda repressor-like DNA-binding domains"/>
    <property type="match status" value="1"/>
</dbReference>
<evidence type="ECO:0000259" key="1">
    <source>
        <dbReference type="PROSITE" id="PS50943"/>
    </source>
</evidence>
<evidence type="ECO:0000313" key="3">
    <source>
        <dbReference type="Proteomes" id="UP000198238"/>
    </source>
</evidence>
<dbReference type="InterPro" id="IPR001387">
    <property type="entry name" value="Cro/C1-type_HTH"/>
</dbReference>
<name>A0A220S1Y5_9NEIS</name>
<reference evidence="2 3" key="1">
    <citation type="submission" date="2017-06" db="EMBL/GenBank/DDBJ databases">
        <title>Neisseria chenwenguii sp. nov., isolated from the intestinal contents of Tibetan Plateau Pika in Yushu, Qinghai Province, China.</title>
        <authorList>
            <person name="Zhang G."/>
        </authorList>
    </citation>
    <scope>NUCLEOTIDE SEQUENCE [LARGE SCALE GENOMIC DNA]</scope>
    <source>
        <strain evidence="2 3">10023</strain>
    </source>
</reference>
<organism evidence="2 3">
    <name type="scientific">Neisseria chenwenguii</name>
    <dbReference type="NCBI Taxonomy" id="1853278"/>
    <lineage>
        <taxon>Bacteria</taxon>
        <taxon>Pseudomonadati</taxon>
        <taxon>Pseudomonadota</taxon>
        <taxon>Betaproteobacteria</taxon>
        <taxon>Neisseriales</taxon>
        <taxon>Neisseriaceae</taxon>
        <taxon>Neisseria</taxon>
    </lineage>
</organism>
<dbReference type="PROSITE" id="PS50943">
    <property type="entry name" value="HTH_CROC1"/>
    <property type="match status" value="1"/>
</dbReference>
<dbReference type="Gene3D" id="1.10.260.40">
    <property type="entry name" value="lambda repressor-like DNA-binding domains"/>
    <property type="match status" value="1"/>
</dbReference>
<gene>
    <name evidence="2" type="ORF">BG910_06480</name>
</gene>
<dbReference type="EMBL" id="CP022278">
    <property type="protein sequence ID" value="ASK27432.1"/>
    <property type="molecule type" value="Genomic_DNA"/>
</dbReference>
<accession>A0A220S1Y5</accession>
<dbReference type="RefSeq" id="WP_089036140.1">
    <property type="nucleotide sequence ID" value="NZ_CP022278.1"/>
</dbReference>
<dbReference type="CDD" id="cd00093">
    <property type="entry name" value="HTH_XRE"/>
    <property type="match status" value="1"/>
</dbReference>
<feature type="domain" description="HTH cro/C1-type" evidence="1">
    <location>
        <begin position="14"/>
        <end position="60"/>
    </location>
</feature>
<dbReference type="InterPro" id="IPR031856">
    <property type="entry name" value="YdaS_toxin-like"/>
</dbReference>